<evidence type="ECO:0000256" key="9">
    <source>
        <dbReference type="ARBA" id="ARBA00031501"/>
    </source>
</evidence>
<name>A0A9E2KMX5_9GAMM</name>
<dbReference type="InterPro" id="IPR003385">
    <property type="entry name" value="Glyco_hydro_77"/>
</dbReference>
<comment type="catalytic activity">
    <reaction evidence="1 10">
        <text>Transfers a segment of a (1-&gt;4)-alpha-D-glucan to a new position in an acceptor, which may be glucose or a (1-&gt;4)-alpha-D-glucan.</text>
        <dbReference type="EC" id="2.4.1.25"/>
    </reaction>
</comment>
<keyword evidence="5 10" id="KW-0328">Glycosyltransferase</keyword>
<evidence type="ECO:0000313" key="13">
    <source>
        <dbReference type="Proteomes" id="UP000824150"/>
    </source>
</evidence>
<keyword evidence="6 10" id="KW-0808">Transferase</keyword>
<dbReference type="EMBL" id="JAHLFG010000025">
    <property type="protein sequence ID" value="MBU3826267.1"/>
    <property type="molecule type" value="Genomic_DNA"/>
</dbReference>
<dbReference type="SUPFAM" id="SSF51445">
    <property type="entry name" value="(Trans)glycosidases"/>
    <property type="match status" value="1"/>
</dbReference>
<dbReference type="Pfam" id="PF02446">
    <property type="entry name" value="Glyco_hydro_77"/>
    <property type="match status" value="1"/>
</dbReference>
<evidence type="ECO:0000256" key="7">
    <source>
        <dbReference type="ARBA" id="ARBA00023277"/>
    </source>
</evidence>
<keyword evidence="7 10" id="KW-0119">Carbohydrate metabolism</keyword>
<evidence type="ECO:0000256" key="1">
    <source>
        <dbReference type="ARBA" id="ARBA00000439"/>
    </source>
</evidence>
<dbReference type="EC" id="2.4.1.25" evidence="3 10"/>
<evidence type="ECO:0000256" key="10">
    <source>
        <dbReference type="RuleBase" id="RU361207"/>
    </source>
</evidence>
<comment type="similarity">
    <text evidence="2 10">Belongs to the disproportionating enzyme family.</text>
</comment>
<comment type="caution">
    <text evidence="12">The sequence shown here is derived from an EMBL/GenBank/DDBJ whole genome shotgun (WGS) entry which is preliminary data.</text>
</comment>
<dbReference type="InterPro" id="IPR048458">
    <property type="entry name" value="MalQ_N"/>
</dbReference>
<gene>
    <name evidence="12" type="primary">malQ</name>
    <name evidence="12" type="ORF">IAA31_02080</name>
</gene>
<organism evidence="12 13">
    <name type="scientific">Candidatus Anaerobiospirillum merdipullorum</name>
    <dbReference type="NCBI Taxonomy" id="2838450"/>
    <lineage>
        <taxon>Bacteria</taxon>
        <taxon>Pseudomonadati</taxon>
        <taxon>Pseudomonadota</taxon>
        <taxon>Gammaproteobacteria</taxon>
        <taxon>Aeromonadales</taxon>
        <taxon>Succinivibrionaceae</taxon>
        <taxon>Anaerobiospirillum</taxon>
    </lineage>
</organism>
<dbReference type="Pfam" id="PF21226">
    <property type="entry name" value="MalQ_N"/>
    <property type="match status" value="1"/>
</dbReference>
<dbReference type="GO" id="GO:0004134">
    <property type="term" value="F:4-alpha-glucanotransferase activity"/>
    <property type="evidence" value="ECO:0007669"/>
    <property type="project" value="UniProtKB-EC"/>
</dbReference>
<feature type="domain" description="MalQ N-terminal beta-sandwich" evidence="11">
    <location>
        <begin position="65"/>
        <end position="167"/>
    </location>
</feature>
<evidence type="ECO:0000256" key="2">
    <source>
        <dbReference type="ARBA" id="ARBA00005684"/>
    </source>
</evidence>
<evidence type="ECO:0000313" key="12">
    <source>
        <dbReference type="EMBL" id="MBU3826267.1"/>
    </source>
</evidence>
<evidence type="ECO:0000256" key="4">
    <source>
        <dbReference type="ARBA" id="ARBA00020295"/>
    </source>
</evidence>
<evidence type="ECO:0000256" key="3">
    <source>
        <dbReference type="ARBA" id="ARBA00012560"/>
    </source>
</evidence>
<evidence type="ECO:0000256" key="6">
    <source>
        <dbReference type="ARBA" id="ARBA00022679"/>
    </source>
</evidence>
<reference evidence="12" key="2">
    <citation type="submission" date="2021-04" db="EMBL/GenBank/DDBJ databases">
        <authorList>
            <person name="Gilroy R."/>
        </authorList>
    </citation>
    <scope>NUCLEOTIDE SEQUENCE</scope>
    <source>
        <strain evidence="12">687</strain>
    </source>
</reference>
<dbReference type="Proteomes" id="UP000824150">
    <property type="component" value="Unassembled WGS sequence"/>
</dbReference>
<dbReference type="NCBIfam" id="TIGR00217">
    <property type="entry name" value="malQ"/>
    <property type="match status" value="1"/>
</dbReference>
<evidence type="ECO:0000256" key="5">
    <source>
        <dbReference type="ARBA" id="ARBA00022676"/>
    </source>
</evidence>
<sequence>MTDIQKFADKVGIARSYVSVDGSVIQISEQARLAALGAMGYPIHNSAKLSAAAANEQERNFARMLDPVLVADEGKLSFAYLRTKASCSEKAVLKMRIVLEDKTVREDSFLLSEAEIADYTDVAGCEYDIRRLFLPTDLPLGYHRLEVTVCDGTEEMQAVPMSLIVAPTKCYVPEAMAQGKKVWGLSVQLYALRSRDNWGVGDFADLKDLLRRTARRGGSFVGLNPLHAGYPANPDPDMVSPYSPSSRQWLNIIYIRVEDIPEYAACVKAVELVNSKSFQQKLRALRDREYVDYRSVLELKLSVLRVLFDELRLDDKRSLRGRKFLDFIEKGGRLLLNMATYDALQASLYAQGVNAWGFDEFPKEYRQADSPFVEAWRQEHLQDVRFYCYLQFIAQEQLDAAFAAAKAEGMLLCTYRDLAVGVAPGSCDVWSDNNEIYRRKASIGAPPDPLGPRGQSWGLAPMDPWRLQQVAYQPLIALYRSNMRACGALRIDHAAGIARFWWVPPENDPTNGAYVQNKMHDILGIIALESVRQKCLIIAEDLGTIPDELRVALKSYGMYSYKLFFGERAPDGGFIAPQHYEPQAMAAITTHDMPTLRGWWENLDLSMGEKFGIYTSMVAARLVAERKNAKQRILDSLHGLMSAGPDVPRNANDIPTMTPALAKALQVHMCRGSCALYSAQLEDFIGVEKPVNIPGTFREYPNWRRKLTLNLDEIFSLPYVLDLTAAMSAARESASKN</sequence>
<evidence type="ECO:0000259" key="11">
    <source>
        <dbReference type="Pfam" id="PF21226"/>
    </source>
</evidence>
<accession>A0A9E2KMX5</accession>
<dbReference type="GO" id="GO:0005975">
    <property type="term" value="P:carbohydrate metabolic process"/>
    <property type="evidence" value="ECO:0007669"/>
    <property type="project" value="InterPro"/>
</dbReference>
<dbReference type="Gene3D" id="3.20.20.80">
    <property type="entry name" value="Glycosidases"/>
    <property type="match status" value="1"/>
</dbReference>
<evidence type="ECO:0000256" key="8">
    <source>
        <dbReference type="ARBA" id="ARBA00031423"/>
    </source>
</evidence>
<dbReference type="PANTHER" id="PTHR32438">
    <property type="entry name" value="4-ALPHA-GLUCANOTRANSFERASE DPE1, CHLOROPLASTIC/AMYLOPLASTIC"/>
    <property type="match status" value="1"/>
</dbReference>
<dbReference type="PANTHER" id="PTHR32438:SF5">
    <property type="entry name" value="4-ALPHA-GLUCANOTRANSFERASE DPE1, CHLOROPLASTIC_AMYLOPLASTIC"/>
    <property type="match status" value="1"/>
</dbReference>
<proteinExistence type="inferred from homology"/>
<protein>
    <recommendedName>
        <fullName evidence="4 10">4-alpha-glucanotransferase</fullName>
        <ecNumber evidence="3 10">2.4.1.25</ecNumber>
    </recommendedName>
    <alternativeName>
        <fullName evidence="8 10">Amylomaltase</fullName>
    </alternativeName>
    <alternativeName>
        <fullName evidence="9 10">Disproportionating enzyme</fullName>
    </alternativeName>
</protein>
<reference evidence="12" key="1">
    <citation type="journal article" date="2021" name="PeerJ">
        <title>Extensive microbial diversity within the chicken gut microbiome revealed by metagenomics and culture.</title>
        <authorList>
            <person name="Gilroy R."/>
            <person name="Ravi A."/>
            <person name="Getino M."/>
            <person name="Pursley I."/>
            <person name="Horton D.L."/>
            <person name="Alikhan N.F."/>
            <person name="Baker D."/>
            <person name="Gharbi K."/>
            <person name="Hall N."/>
            <person name="Watson M."/>
            <person name="Adriaenssens E.M."/>
            <person name="Foster-Nyarko E."/>
            <person name="Jarju S."/>
            <person name="Secka A."/>
            <person name="Antonio M."/>
            <person name="Oren A."/>
            <person name="Chaudhuri R.R."/>
            <person name="La Ragione R."/>
            <person name="Hildebrand F."/>
            <person name="Pallen M.J."/>
        </authorList>
    </citation>
    <scope>NUCLEOTIDE SEQUENCE</scope>
    <source>
        <strain evidence="12">687</strain>
    </source>
</reference>
<dbReference type="AlphaFoldDB" id="A0A9E2KMX5"/>
<dbReference type="InterPro" id="IPR017853">
    <property type="entry name" value="GH"/>
</dbReference>